<dbReference type="InterPro" id="IPR050276">
    <property type="entry name" value="MshD_Acetyltransferase"/>
</dbReference>
<comment type="caution">
    <text evidence="4">Lacks conserved residue(s) required for the propagation of feature annotation.</text>
</comment>
<sequence>MAVRALADAAAEGDGIAPLSEQILINLRHGGTGIVHVVARAEGAVAGYAQLDTSGADAASAELVVDPRFRRQGIGRALVDQVVARAGGPVEVWAHGEHPGAARLAATHDMTKVRELWQMRRELSEPLPAAEFPDGVLLRAYEPGRDEAEFLRVNNAAFDWHPEQGGWTHEQVAQREAEPWFDPAGFLLAVEGDRLLGYHWTKVHPAGPEGPAIGEVYVLGVDPAAQGRRLGGALTIAGLEHLRAQGLDDVMLYVESDNDAAVAVYRRLGFTPWRIHSMYRA</sequence>
<comment type="similarity">
    <text evidence="4">Belongs to the acetyltransferase family. MshD subfamily.</text>
</comment>
<keyword evidence="3 4" id="KW-0012">Acyltransferase</keyword>
<feature type="binding site" evidence="4">
    <location>
        <begin position="63"/>
        <end position="65"/>
    </location>
    <ligand>
        <name>acetyl-CoA</name>
        <dbReference type="ChEBI" id="CHEBI:57288"/>
        <label>1</label>
    </ligand>
</feature>
<feature type="domain" description="N-acetyltransferase" evidence="5">
    <location>
        <begin position="1"/>
        <end position="124"/>
    </location>
</feature>
<dbReference type="Pfam" id="PF00583">
    <property type="entry name" value="Acetyltransf_1"/>
    <property type="match status" value="1"/>
</dbReference>
<feature type="binding site" evidence="4">
    <location>
        <position position="202"/>
    </location>
    <ligand>
        <name>1D-myo-inositol 2-(L-cysteinylamino)-2-deoxy-alpha-D-glucopyranoside</name>
        <dbReference type="ChEBI" id="CHEBI:58887"/>
    </ligand>
</feature>
<dbReference type="NCBIfam" id="TIGR03448">
    <property type="entry name" value="mycothiol_MshD"/>
    <property type="match status" value="1"/>
</dbReference>
<keyword evidence="7" id="KW-1185">Reference proteome</keyword>
<dbReference type="AlphaFoldDB" id="A0A511DGB0"/>
<dbReference type="GO" id="GO:0035447">
    <property type="term" value="F:mycothiol synthase activity"/>
    <property type="evidence" value="ECO:0007669"/>
    <property type="project" value="UniProtKB-UniRule"/>
</dbReference>
<dbReference type="CDD" id="cd04301">
    <property type="entry name" value="NAT_SF"/>
    <property type="match status" value="2"/>
</dbReference>
<dbReference type="EC" id="2.3.1.189" evidence="4"/>
<evidence type="ECO:0000313" key="7">
    <source>
        <dbReference type="Proteomes" id="UP000321685"/>
    </source>
</evidence>
<comment type="catalytic activity">
    <reaction evidence="4">
        <text>1D-myo-inositol 2-(L-cysteinylamino)-2-deoxy-alpha-D-glucopyranoside + acetyl-CoA = mycothiol + CoA + H(+)</text>
        <dbReference type="Rhea" id="RHEA:26172"/>
        <dbReference type="ChEBI" id="CHEBI:15378"/>
        <dbReference type="ChEBI" id="CHEBI:16768"/>
        <dbReference type="ChEBI" id="CHEBI:57287"/>
        <dbReference type="ChEBI" id="CHEBI:57288"/>
        <dbReference type="ChEBI" id="CHEBI:58887"/>
        <dbReference type="EC" id="2.3.1.189"/>
    </reaction>
</comment>
<accession>A0A511DGB0</accession>
<dbReference type="PANTHER" id="PTHR43617:SF31">
    <property type="entry name" value="MYCOTHIOL ACETYLTRANSFERASE"/>
    <property type="match status" value="1"/>
</dbReference>
<dbReference type="GO" id="GO:0008999">
    <property type="term" value="F:protein-N-terminal-alanine acetyltransferase activity"/>
    <property type="evidence" value="ECO:0007669"/>
    <property type="project" value="TreeGrafter"/>
</dbReference>
<protein>
    <recommendedName>
        <fullName evidence="4">Mycothiol acetyltransferase</fullName>
        <shortName evidence="4">MSH acetyltransferase</shortName>
        <ecNumber evidence="4">2.3.1.189</ecNumber>
    </recommendedName>
    <alternativeName>
        <fullName evidence="4">Mycothiol synthase</fullName>
    </alternativeName>
</protein>
<evidence type="ECO:0000256" key="1">
    <source>
        <dbReference type="ARBA" id="ARBA00022679"/>
    </source>
</evidence>
<reference evidence="6 7" key="1">
    <citation type="submission" date="2019-07" db="EMBL/GenBank/DDBJ databases">
        <title>Whole genome shotgun sequence of Pseudonocardia sulfidoxydans NBRC 16205.</title>
        <authorList>
            <person name="Hosoyama A."/>
            <person name="Uohara A."/>
            <person name="Ohji S."/>
            <person name="Ichikawa N."/>
        </authorList>
    </citation>
    <scope>NUCLEOTIDE SEQUENCE [LARGE SCALE GENOMIC DNA]</scope>
    <source>
        <strain evidence="6 7">NBRC 16205</strain>
    </source>
</reference>
<evidence type="ECO:0000256" key="3">
    <source>
        <dbReference type="ARBA" id="ARBA00023315"/>
    </source>
</evidence>
<feature type="binding site" evidence="4">
    <location>
        <position position="215"/>
    </location>
    <ligand>
        <name>1D-myo-inositol 2-(L-cysteinylamino)-2-deoxy-alpha-D-glucopyranoside</name>
        <dbReference type="ChEBI" id="CHEBI:58887"/>
    </ligand>
</feature>
<feature type="binding site" evidence="4">
    <location>
        <position position="253"/>
    </location>
    <ligand>
        <name>1D-myo-inositol 2-(L-cysteinylamino)-2-deoxy-alpha-D-glucopyranoside</name>
        <dbReference type="ChEBI" id="CHEBI:58887"/>
    </ligand>
</feature>
<evidence type="ECO:0000259" key="5">
    <source>
        <dbReference type="PROSITE" id="PS51186"/>
    </source>
</evidence>
<proteinExistence type="inferred from homology"/>
<comment type="caution">
    <text evidence="6">The sequence shown here is derived from an EMBL/GenBank/DDBJ whole genome shotgun (WGS) entry which is preliminary data.</text>
</comment>
<name>A0A511DGB0_9PSEU</name>
<feature type="binding site" evidence="4">
    <location>
        <position position="21"/>
    </location>
    <ligand>
        <name>1D-myo-inositol 2-(L-cysteinylamino)-2-deoxy-alpha-D-glucopyranoside</name>
        <dbReference type="ChEBI" id="CHEBI:58887"/>
    </ligand>
</feature>
<dbReference type="PIRSF" id="PIRSF021524">
    <property type="entry name" value="MSH_acetyltransferase"/>
    <property type="match status" value="1"/>
</dbReference>
<dbReference type="PROSITE" id="PS51186">
    <property type="entry name" value="GNAT"/>
    <property type="match status" value="2"/>
</dbReference>
<feature type="binding site" evidence="4">
    <location>
        <begin position="219"/>
        <end position="221"/>
    </location>
    <ligand>
        <name>acetyl-CoA</name>
        <dbReference type="ChEBI" id="CHEBI:57288"/>
        <label>2</label>
    </ligand>
</feature>
<evidence type="ECO:0000256" key="4">
    <source>
        <dbReference type="HAMAP-Rule" id="MF_01698"/>
    </source>
</evidence>
<dbReference type="InterPro" id="IPR016181">
    <property type="entry name" value="Acyl_CoA_acyltransferase"/>
</dbReference>
<dbReference type="InterPro" id="IPR000182">
    <property type="entry name" value="GNAT_dom"/>
</dbReference>
<dbReference type="Pfam" id="PF13508">
    <property type="entry name" value="Acetyltransf_7"/>
    <property type="match status" value="1"/>
</dbReference>
<feature type="binding site" evidence="4">
    <location>
        <position position="163"/>
    </location>
    <ligand>
        <name>1D-myo-inositol 2-(L-cysteinylamino)-2-deoxy-alpha-D-glucopyranoside</name>
        <dbReference type="ChEBI" id="CHEBI:58887"/>
    </ligand>
</feature>
<dbReference type="EMBL" id="BJVJ01000024">
    <property type="protein sequence ID" value="GEL23819.1"/>
    <property type="molecule type" value="Genomic_DNA"/>
</dbReference>
<dbReference type="PANTHER" id="PTHR43617">
    <property type="entry name" value="L-AMINO ACID N-ACETYLTRANSFERASE"/>
    <property type="match status" value="1"/>
</dbReference>
<dbReference type="Proteomes" id="UP000321685">
    <property type="component" value="Unassembled WGS sequence"/>
</dbReference>
<comment type="subunit">
    <text evidence="4">Monomer.</text>
</comment>
<dbReference type="HAMAP" id="MF_01698">
    <property type="entry name" value="MshD"/>
    <property type="match status" value="1"/>
</dbReference>
<dbReference type="InterPro" id="IPR017813">
    <property type="entry name" value="Mycothiol_AcTrfase"/>
</dbReference>
<organism evidence="6 7">
    <name type="scientific">Pseudonocardia sulfidoxydans NBRC 16205</name>
    <dbReference type="NCBI Taxonomy" id="1223511"/>
    <lineage>
        <taxon>Bacteria</taxon>
        <taxon>Bacillati</taxon>
        <taxon>Actinomycetota</taxon>
        <taxon>Actinomycetes</taxon>
        <taxon>Pseudonocardiales</taxon>
        <taxon>Pseudonocardiaceae</taxon>
        <taxon>Pseudonocardia</taxon>
    </lineage>
</organism>
<keyword evidence="2 4" id="KW-0677">Repeat</keyword>
<feature type="domain" description="N-acetyltransferase" evidence="5">
    <location>
        <begin position="136"/>
        <end position="281"/>
    </location>
</feature>
<keyword evidence="1 4" id="KW-0808">Transferase</keyword>
<evidence type="ECO:0000313" key="6">
    <source>
        <dbReference type="EMBL" id="GEL23819.1"/>
    </source>
</evidence>
<dbReference type="Gene3D" id="3.40.630.30">
    <property type="match status" value="1"/>
</dbReference>
<comment type="function">
    <text evidence="4">Catalyzes the transfer of acetyl from acetyl-CoA to desacetylmycothiol (Cys-GlcN-Ins) to form mycothiol.</text>
</comment>
<gene>
    <name evidence="4 6" type="primary">mshD</name>
    <name evidence="6" type="ORF">PSU4_27730</name>
</gene>
<evidence type="ECO:0000256" key="2">
    <source>
        <dbReference type="ARBA" id="ARBA00022737"/>
    </source>
</evidence>
<dbReference type="GO" id="GO:0010125">
    <property type="term" value="P:mycothiol biosynthetic process"/>
    <property type="evidence" value="ECO:0007669"/>
    <property type="project" value="UniProtKB-UniRule"/>
</dbReference>
<dbReference type="SUPFAM" id="SSF55729">
    <property type="entry name" value="Acyl-CoA N-acyltransferases (Nat)"/>
    <property type="match status" value="1"/>
</dbReference>